<dbReference type="GO" id="GO:0000270">
    <property type="term" value="P:peptidoglycan metabolic process"/>
    <property type="evidence" value="ECO:0007669"/>
    <property type="project" value="TreeGrafter"/>
</dbReference>
<evidence type="ECO:0000256" key="2">
    <source>
        <dbReference type="ARBA" id="ARBA00022801"/>
    </source>
</evidence>
<organism evidence="3">
    <name type="scientific">Vibrio sp. HB236076</name>
    <dbReference type="NCBI Taxonomy" id="3232307"/>
    <lineage>
        <taxon>Bacteria</taxon>
        <taxon>Pseudomonadati</taxon>
        <taxon>Pseudomonadota</taxon>
        <taxon>Gammaproteobacteria</taxon>
        <taxon>Vibrionales</taxon>
        <taxon>Vibrionaceae</taxon>
        <taxon>Vibrio</taxon>
    </lineage>
</organism>
<sequence>MPDRTLILSLLFFLCSLLGPYSLADTLELDTLPQNTRYYFQVENLSDPSDNFIQNNQDGFFPPASTQKLLTALAAKLELEPDFHYRTELSKKADHWYLHFSGDPTLSRQDLLTLLTQAKEQGLTHIKGNLYIDDTHFSGLGNAVGSPWDALGVCYSAPSQATNLDHNCIPGALYTSASGKTRVNVPKQYPIYVDNQAVTVTSSVKKQQHCELHLQATNDNHYVLSGCIVEREKPLPLNFAVRNTSLYTTQVIYQQLNQLGITLDGQVLTAPRPKDSELIAQHQSQPLDDLLKVMLRKSDNLIADSMTKTLGQKFFFQPGNFDNGTEAIKQILLSKAGIDLTHAQIVDGSGLSRSNRLTAGMLLDVLRYIGQHDKTLNFVTLLPRSGQSGTLKYRRSMLASPVKGNIAAKSGTLYGTKNMAGFALNEQGEPTRIFLQLVSDYFPEKDRKTSPLTQVERRFYPLVVQRDMALAQQRPHQ</sequence>
<dbReference type="AlphaFoldDB" id="A0AB39HB74"/>
<dbReference type="RefSeq" id="WP_306100658.1">
    <property type="nucleotide sequence ID" value="NZ_CP162601.1"/>
</dbReference>
<reference evidence="3" key="1">
    <citation type="submission" date="2024-07" db="EMBL/GenBank/DDBJ databases">
        <title>Genome Analysis of a Potential Novel Vibrio Species Secreting pH- and Thermo-stable Alginate Lyase and its Application in Producing Alginate Oligosaccharides.</title>
        <authorList>
            <person name="Huang H."/>
            <person name="Bao K."/>
        </authorList>
    </citation>
    <scope>NUCLEOTIDE SEQUENCE</scope>
    <source>
        <strain evidence="3">HB236076</strain>
    </source>
</reference>
<comment type="similarity">
    <text evidence="1">Belongs to the peptidase S13 family.</text>
</comment>
<dbReference type="InterPro" id="IPR012338">
    <property type="entry name" value="Beta-lactam/transpept-like"/>
</dbReference>
<dbReference type="Gene3D" id="3.40.710.10">
    <property type="entry name" value="DD-peptidase/beta-lactamase superfamily"/>
    <property type="match status" value="1"/>
</dbReference>
<accession>A0AB39HB74</accession>
<proteinExistence type="inferred from homology"/>
<dbReference type="NCBIfam" id="TIGR00666">
    <property type="entry name" value="PBP4"/>
    <property type="match status" value="1"/>
</dbReference>
<gene>
    <name evidence="3" type="primary">dacB</name>
    <name evidence="3" type="ORF">AB0763_10910</name>
</gene>
<dbReference type="PANTHER" id="PTHR30023">
    <property type="entry name" value="D-ALANYL-D-ALANINE CARBOXYPEPTIDASE"/>
    <property type="match status" value="1"/>
</dbReference>
<evidence type="ECO:0000256" key="1">
    <source>
        <dbReference type="ARBA" id="ARBA00006096"/>
    </source>
</evidence>
<keyword evidence="3" id="KW-0645">Protease</keyword>
<dbReference type="GO" id="GO:0009002">
    <property type="term" value="F:serine-type D-Ala-D-Ala carboxypeptidase activity"/>
    <property type="evidence" value="ECO:0007669"/>
    <property type="project" value="UniProtKB-EC"/>
</dbReference>
<name>A0AB39HB74_9VIBR</name>
<dbReference type="InterPro" id="IPR000667">
    <property type="entry name" value="Peptidase_S13"/>
</dbReference>
<dbReference type="Gene3D" id="3.50.80.20">
    <property type="entry name" value="D-Ala-D-Ala carboxypeptidase C, peptidase S13"/>
    <property type="match status" value="1"/>
</dbReference>
<dbReference type="PANTHER" id="PTHR30023:SF0">
    <property type="entry name" value="PENICILLIN-SENSITIVE CARBOXYPEPTIDASE A"/>
    <property type="match status" value="1"/>
</dbReference>
<evidence type="ECO:0000313" key="3">
    <source>
        <dbReference type="EMBL" id="XDK24697.1"/>
    </source>
</evidence>
<dbReference type="KEGG" id="vih:AB0763_10910"/>
<dbReference type="GO" id="GO:0006508">
    <property type="term" value="P:proteolysis"/>
    <property type="evidence" value="ECO:0007669"/>
    <property type="project" value="InterPro"/>
</dbReference>
<dbReference type="PRINTS" id="PR00922">
    <property type="entry name" value="DADACBPTASE3"/>
</dbReference>
<dbReference type="SUPFAM" id="SSF56601">
    <property type="entry name" value="beta-lactamase/transpeptidase-like"/>
    <property type="match status" value="1"/>
</dbReference>
<keyword evidence="2 3" id="KW-0378">Hydrolase</keyword>
<dbReference type="EC" id="3.4.16.4" evidence="3"/>
<protein>
    <submittedName>
        <fullName evidence="3">D-alanyl-D-alanine carboxypeptidase/D-alanyl-D-alanine-endopeptidase</fullName>
        <ecNumber evidence="3">3.4.16.4</ecNumber>
    </submittedName>
</protein>
<dbReference type="Pfam" id="PF02113">
    <property type="entry name" value="Peptidase_S13"/>
    <property type="match status" value="1"/>
</dbReference>
<dbReference type="EMBL" id="CP162601">
    <property type="protein sequence ID" value="XDK24697.1"/>
    <property type="molecule type" value="Genomic_DNA"/>
</dbReference>
<keyword evidence="3" id="KW-0121">Carboxypeptidase</keyword>